<proteinExistence type="predicted"/>
<protein>
    <submittedName>
        <fullName evidence="3">Uncharacterized protein</fullName>
    </submittedName>
</protein>
<organism evidence="3 4">
    <name type="scientific">Ladona fulva</name>
    <name type="common">Scarce chaser dragonfly</name>
    <name type="synonym">Libellula fulva</name>
    <dbReference type="NCBI Taxonomy" id="123851"/>
    <lineage>
        <taxon>Eukaryota</taxon>
        <taxon>Metazoa</taxon>
        <taxon>Ecdysozoa</taxon>
        <taxon>Arthropoda</taxon>
        <taxon>Hexapoda</taxon>
        <taxon>Insecta</taxon>
        <taxon>Pterygota</taxon>
        <taxon>Palaeoptera</taxon>
        <taxon>Odonata</taxon>
        <taxon>Epiprocta</taxon>
        <taxon>Anisoptera</taxon>
        <taxon>Libelluloidea</taxon>
        <taxon>Libellulidae</taxon>
        <taxon>Ladona</taxon>
    </lineage>
</organism>
<feature type="signal peptide" evidence="2">
    <location>
        <begin position="1"/>
        <end position="15"/>
    </location>
</feature>
<feature type="compositionally biased region" description="Pro residues" evidence="1">
    <location>
        <begin position="77"/>
        <end position="95"/>
    </location>
</feature>
<comment type="caution">
    <text evidence="3">The sequence shown here is derived from an EMBL/GenBank/DDBJ whole genome shotgun (WGS) entry which is preliminary data.</text>
</comment>
<evidence type="ECO:0000313" key="4">
    <source>
        <dbReference type="Proteomes" id="UP000792457"/>
    </source>
</evidence>
<dbReference type="Proteomes" id="UP000792457">
    <property type="component" value="Unassembled WGS sequence"/>
</dbReference>
<evidence type="ECO:0000256" key="2">
    <source>
        <dbReference type="SAM" id="SignalP"/>
    </source>
</evidence>
<sequence length="126" mass="13375">MVHPFSLFTTALSWADFLSYASILSLAGVSNNYVGVPTNTTMQNAEQPGAVPFQQPPPAAPPIGFFVPPTSGGLPPVGSPYPGAPAPMQYPPQPHQYPTVAAPYPVQPQVMESPPPYNSLFPKDKN</sequence>
<keyword evidence="2" id="KW-0732">Signal</keyword>
<dbReference type="EMBL" id="KZ309133">
    <property type="protein sequence ID" value="KAG8237201.1"/>
    <property type="molecule type" value="Genomic_DNA"/>
</dbReference>
<reference evidence="3" key="2">
    <citation type="submission" date="2017-10" db="EMBL/GenBank/DDBJ databases">
        <title>Ladona fulva Genome sequencing and assembly.</title>
        <authorList>
            <person name="Murali S."/>
            <person name="Richards S."/>
            <person name="Bandaranaike D."/>
            <person name="Bellair M."/>
            <person name="Blankenburg K."/>
            <person name="Chao H."/>
            <person name="Dinh H."/>
            <person name="Doddapaneni H."/>
            <person name="Dugan-Rocha S."/>
            <person name="Elkadiri S."/>
            <person name="Gnanaolivu R."/>
            <person name="Hernandez B."/>
            <person name="Skinner E."/>
            <person name="Javaid M."/>
            <person name="Lee S."/>
            <person name="Li M."/>
            <person name="Ming W."/>
            <person name="Munidasa M."/>
            <person name="Muniz J."/>
            <person name="Nguyen L."/>
            <person name="Hughes D."/>
            <person name="Osuji N."/>
            <person name="Pu L.-L."/>
            <person name="Puazo M."/>
            <person name="Qu C."/>
            <person name="Quiroz J."/>
            <person name="Raj R."/>
            <person name="Weissenberger G."/>
            <person name="Xin Y."/>
            <person name="Zou X."/>
            <person name="Han Y."/>
            <person name="Worley K."/>
            <person name="Muzny D."/>
            <person name="Gibbs R."/>
        </authorList>
    </citation>
    <scope>NUCLEOTIDE SEQUENCE</scope>
    <source>
        <strain evidence="3">Sampled in the wild</strain>
    </source>
</reference>
<name>A0A8K0P7X2_LADFU</name>
<feature type="chain" id="PRO_5035428669" evidence="2">
    <location>
        <begin position="16"/>
        <end position="126"/>
    </location>
</feature>
<reference evidence="3" key="1">
    <citation type="submission" date="2013-04" db="EMBL/GenBank/DDBJ databases">
        <authorList>
            <person name="Qu J."/>
            <person name="Murali S.C."/>
            <person name="Bandaranaike D."/>
            <person name="Bellair M."/>
            <person name="Blankenburg K."/>
            <person name="Chao H."/>
            <person name="Dinh H."/>
            <person name="Doddapaneni H."/>
            <person name="Downs B."/>
            <person name="Dugan-Rocha S."/>
            <person name="Elkadiri S."/>
            <person name="Gnanaolivu R.D."/>
            <person name="Hernandez B."/>
            <person name="Javaid M."/>
            <person name="Jayaseelan J.C."/>
            <person name="Lee S."/>
            <person name="Li M."/>
            <person name="Ming W."/>
            <person name="Munidasa M."/>
            <person name="Muniz J."/>
            <person name="Nguyen L."/>
            <person name="Ongeri F."/>
            <person name="Osuji N."/>
            <person name="Pu L.-L."/>
            <person name="Puazo M."/>
            <person name="Qu C."/>
            <person name="Quiroz J."/>
            <person name="Raj R."/>
            <person name="Weissenberger G."/>
            <person name="Xin Y."/>
            <person name="Zou X."/>
            <person name="Han Y."/>
            <person name="Richards S."/>
            <person name="Worley K."/>
            <person name="Muzny D."/>
            <person name="Gibbs R."/>
        </authorList>
    </citation>
    <scope>NUCLEOTIDE SEQUENCE</scope>
    <source>
        <strain evidence="3">Sampled in the wild</strain>
    </source>
</reference>
<feature type="region of interest" description="Disordered" evidence="1">
    <location>
        <begin position="76"/>
        <end position="101"/>
    </location>
</feature>
<evidence type="ECO:0000256" key="1">
    <source>
        <dbReference type="SAM" id="MobiDB-lite"/>
    </source>
</evidence>
<dbReference type="AlphaFoldDB" id="A0A8K0P7X2"/>
<keyword evidence="4" id="KW-1185">Reference proteome</keyword>
<gene>
    <name evidence="3" type="ORF">J437_LFUL016957</name>
</gene>
<evidence type="ECO:0000313" key="3">
    <source>
        <dbReference type="EMBL" id="KAG8237201.1"/>
    </source>
</evidence>
<accession>A0A8K0P7X2</accession>